<dbReference type="Proteomes" id="UP000735874">
    <property type="component" value="Unassembled WGS sequence"/>
</dbReference>
<dbReference type="EMBL" id="RCMG01000735">
    <property type="protein sequence ID" value="KAG2849911.1"/>
    <property type="molecule type" value="Genomic_DNA"/>
</dbReference>
<comment type="caution">
    <text evidence="3">The sequence shown here is derived from an EMBL/GenBank/DDBJ whole genome shotgun (WGS) entry which is preliminary data.</text>
</comment>
<gene>
    <name evidence="1" type="ORF">PC113_g17266</name>
    <name evidence="2" type="ORF">PC115_g16732</name>
    <name evidence="3" type="ORF">PC117_g18362</name>
    <name evidence="4" type="ORF">PC118_g17046</name>
    <name evidence="5" type="ORF">PC129_g6914</name>
</gene>
<dbReference type="EMBL" id="RCMV01000184">
    <property type="protein sequence ID" value="KAG3222351.1"/>
    <property type="molecule type" value="Genomic_DNA"/>
</dbReference>
<accession>A0A8T1C3V1</accession>
<dbReference type="Proteomes" id="UP000736787">
    <property type="component" value="Unassembled WGS sequence"/>
</dbReference>
<proteinExistence type="predicted"/>
<dbReference type="Proteomes" id="UP000774804">
    <property type="component" value="Unassembled WGS sequence"/>
</dbReference>
<sequence length="65" mass="7360">MELEKFDATFLTNMLIHTRAHAFLYKIAKLQQTSLWMLSTTHDTTPPDVETVAKLAVNAEVVVVE</sequence>
<dbReference type="AlphaFoldDB" id="A0A8T1C3V1"/>
<evidence type="ECO:0000313" key="3">
    <source>
        <dbReference type="EMBL" id="KAG2914292.1"/>
    </source>
</evidence>
<evidence type="ECO:0000313" key="5">
    <source>
        <dbReference type="EMBL" id="KAG3222351.1"/>
    </source>
</evidence>
<reference evidence="3" key="1">
    <citation type="submission" date="2018-10" db="EMBL/GenBank/DDBJ databases">
        <title>Effector identification in a new, highly contiguous assembly of the strawberry crown rot pathogen Phytophthora cactorum.</title>
        <authorList>
            <person name="Armitage A.D."/>
            <person name="Nellist C.F."/>
            <person name="Bates H."/>
            <person name="Vickerstaff R.J."/>
            <person name="Harrison R.J."/>
        </authorList>
    </citation>
    <scope>NUCLEOTIDE SEQUENCE</scope>
    <source>
        <strain evidence="1">15-7</strain>
        <strain evidence="2">4032</strain>
        <strain evidence="3">4040</strain>
        <strain evidence="4">P415</strain>
        <strain evidence="5">P421</strain>
    </source>
</reference>
<evidence type="ECO:0000313" key="6">
    <source>
        <dbReference type="Proteomes" id="UP000736787"/>
    </source>
</evidence>
<dbReference type="Proteomes" id="UP000760860">
    <property type="component" value="Unassembled WGS sequence"/>
</dbReference>
<protein>
    <submittedName>
        <fullName evidence="3">Uncharacterized protein</fullName>
    </submittedName>
</protein>
<evidence type="ECO:0000313" key="1">
    <source>
        <dbReference type="EMBL" id="KAG2849911.1"/>
    </source>
</evidence>
<dbReference type="Proteomes" id="UP000697107">
    <property type="component" value="Unassembled WGS sequence"/>
</dbReference>
<name>A0A8T1C3V1_9STRA</name>
<evidence type="ECO:0000313" key="4">
    <source>
        <dbReference type="EMBL" id="KAG2970155.1"/>
    </source>
</evidence>
<evidence type="ECO:0000313" key="2">
    <source>
        <dbReference type="EMBL" id="KAG2898842.1"/>
    </source>
</evidence>
<dbReference type="EMBL" id="RCMK01000736">
    <property type="protein sequence ID" value="KAG2914292.1"/>
    <property type="molecule type" value="Genomic_DNA"/>
</dbReference>
<dbReference type="EMBL" id="RCML01000745">
    <property type="protein sequence ID" value="KAG2970155.1"/>
    <property type="molecule type" value="Genomic_DNA"/>
</dbReference>
<organism evidence="3 6">
    <name type="scientific">Phytophthora cactorum</name>
    <dbReference type="NCBI Taxonomy" id="29920"/>
    <lineage>
        <taxon>Eukaryota</taxon>
        <taxon>Sar</taxon>
        <taxon>Stramenopiles</taxon>
        <taxon>Oomycota</taxon>
        <taxon>Peronosporomycetes</taxon>
        <taxon>Peronosporales</taxon>
        <taxon>Peronosporaceae</taxon>
        <taxon>Phytophthora</taxon>
    </lineage>
</organism>
<dbReference type="EMBL" id="RCMI01000751">
    <property type="protein sequence ID" value="KAG2898842.1"/>
    <property type="molecule type" value="Genomic_DNA"/>
</dbReference>